<protein>
    <submittedName>
        <fullName evidence="4">Uncharacterized protein</fullName>
    </submittedName>
</protein>
<accession>A0A1E7MWB0</accession>
<feature type="compositionally biased region" description="Pro residues" evidence="1">
    <location>
        <begin position="225"/>
        <end position="245"/>
    </location>
</feature>
<feature type="compositionally biased region" description="Low complexity" evidence="1">
    <location>
        <begin position="199"/>
        <end position="213"/>
    </location>
</feature>
<organism evidence="4 5">
    <name type="scientific">Kitasatospora aureofaciens</name>
    <name type="common">Streptomyces aureofaciens</name>
    <dbReference type="NCBI Taxonomy" id="1894"/>
    <lineage>
        <taxon>Bacteria</taxon>
        <taxon>Bacillati</taxon>
        <taxon>Actinomycetota</taxon>
        <taxon>Actinomycetes</taxon>
        <taxon>Kitasatosporales</taxon>
        <taxon>Streptomycetaceae</taxon>
        <taxon>Kitasatospora</taxon>
    </lineage>
</organism>
<proteinExistence type="predicted"/>
<feature type="compositionally biased region" description="Low complexity" evidence="1">
    <location>
        <begin position="250"/>
        <end position="280"/>
    </location>
</feature>
<evidence type="ECO:0000256" key="2">
    <source>
        <dbReference type="SAM" id="Phobius"/>
    </source>
</evidence>
<dbReference type="Proteomes" id="UP000037395">
    <property type="component" value="Unassembled WGS sequence"/>
</dbReference>
<feature type="compositionally biased region" description="Basic and acidic residues" evidence="1">
    <location>
        <begin position="1"/>
        <end position="15"/>
    </location>
</feature>
<evidence type="ECO:0000256" key="1">
    <source>
        <dbReference type="SAM" id="MobiDB-lite"/>
    </source>
</evidence>
<evidence type="ECO:0000313" key="4">
    <source>
        <dbReference type="EMBL" id="OEV32718.1"/>
    </source>
</evidence>
<dbReference type="EMBL" id="JPRF03000087">
    <property type="protein sequence ID" value="OEV32718.1"/>
    <property type="molecule type" value="Genomic_DNA"/>
</dbReference>
<reference evidence="4 5" key="2">
    <citation type="submission" date="2014-07" db="EMBL/GenBank/DDBJ databases">
        <authorList>
            <person name="Zhang J.E."/>
            <person name="Yang H."/>
            <person name="Guo J."/>
            <person name="Deng Z."/>
            <person name="Luo H."/>
            <person name="Luo M."/>
            <person name="Zhao B."/>
        </authorList>
    </citation>
    <scope>NUCLEOTIDE SEQUENCE [LARGE SCALE GENOMIC DNA]</scope>
    <source>
        <strain evidence="4">ATCC 10762</strain>
        <strain evidence="5">ATCC 10762 / DSM 40127 / CCM 3239 / JCM 4008 / LMG 5968 / NBRC 12843 / NCIMB 8234 / A-377</strain>
    </source>
</reference>
<dbReference type="Proteomes" id="UP000610124">
    <property type="component" value="Unassembled WGS sequence"/>
</dbReference>
<name>A0A1E7MWB0_KITAU</name>
<keyword evidence="2" id="KW-1133">Transmembrane helix</keyword>
<keyword evidence="5" id="KW-1185">Reference proteome</keyword>
<reference evidence="5" key="4">
    <citation type="submission" date="2016-08" db="EMBL/GenBank/DDBJ databases">
        <title>Sequencing, assembly and comparative genomics of S. aureofaciens ATCC 10762.</title>
        <authorList>
            <person name="Gradnigo J.S."/>
            <person name="Johnson N."/>
            <person name="Somerville G.A."/>
        </authorList>
    </citation>
    <scope>NUCLEOTIDE SEQUENCE [LARGE SCALE GENOMIC DNA]</scope>
    <source>
        <strain evidence="5">ATCC 10762 / DSM 40127 / CCM 3239 / JCM 4008 / LMG 5968 / NBRC 12843 / NCIMB 8234 / A-377</strain>
    </source>
</reference>
<gene>
    <name evidence="3" type="ORF">GCM10010502_35920</name>
    <name evidence="4" type="ORF">HS99_0015780</name>
</gene>
<dbReference type="KEGG" id="kau:B6264_04305"/>
<comment type="caution">
    <text evidence="4">The sequence shown here is derived from an EMBL/GenBank/DDBJ whole genome shotgun (WGS) entry which is preliminary data.</text>
</comment>
<sequence>MRGETARDVQHEPARQGRHGRPRPFGGRLRLPTLRFSGAAMAMSTVVGISIATTLLLNEQQGIGRRAGVARVGTTPPPSPGATDQAEAASDRTTDTPAPPSGHPHGPKPPEHSSAHPSGPANAAATPPGGLRAGTAAPVTPSTGGQASAEHDPRSAAGTPANGTGTGGQPGTGASPSAQPSTPSPSFTPSTGQPGAGHAGAAQAGAGQADAGQSPLSPGLQPTTPARPGPAFPAPGRPLPPPPVTDAPDGHAPGTGTPTTGAPAADAPTTDAPAADGSAPEADQALTGAGLTTAVGRDGLRHALDLTVAEPVTALQAEFRLAPGQLAPGSGAAWTDLPSAVVTAQQERGTLVYRFTTPPGTDVEPGRYSFVVRGTRPADQAGPVRKPGPQETWNAAAFGIDHPRAVAALGGFGPLLPQSAQHLAHPPH</sequence>
<keyword evidence="2" id="KW-0472">Membrane</keyword>
<reference evidence="3" key="1">
    <citation type="journal article" date="2014" name="Int. J. Syst. Evol. Microbiol.">
        <title>Complete genome sequence of Corynebacterium casei LMG S-19264T (=DSM 44701T), isolated from a smear-ripened cheese.</title>
        <authorList>
            <consortium name="US DOE Joint Genome Institute (JGI-PGF)"/>
            <person name="Walter F."/>
            <person name="Albersmeier A."/>
            <person name="Kalinowski J."/>
            <person name="Ruckert C."/>
        </authorList>
    </citation>
    <scope>NUCLEOTIDE SEQUENCE</scope>
    <source>
        <strain evidence="3">JCM 4434</strain>
    </source>
</reference>
<feature type="region of interest" description="Disordered" evidence="1">
    <location>
        <begin position="1"/>
        <end position="29"/>
    </location>
</feature>
<reference evidence="4" key="3">
    <citation type="submission" date="2016-08" db="EMBL/GenBank/DDBJ databases">
        <title>Sequencing, Assembly and Comparative Genomics of S. aureofaciens ATCC 10762.</title>
        <authorList>
            <person name="Gradnigo J.S."/>
            <person name="Johnson N."/>
            <person name="Somerville G.A."/>
        </authorList>
    </citation>
    <scope>NUCLEOTIDE SEQUENCE [LARGE SCALE GENOMIC DNA]</scope>
    <source>
        <strain evidence="4">ATCC 10762</strain>
    </source>
</reference>
<dbReference type="AlphaFoldDB" id="A0A1E7MWB0"/>
<dbReference type="EMBL" id="BMUB01000007">
    <property type="protein sequence ID" value="GGU80676.1"/>
    <property type="molecule type" value="Genomic_DNA"/>
</dbReference>
<feature type="compositionally biased region" description="Low complexity" evidence="1">
    <location>
        <begin position="117"/>
        <end position="130"/>
    </location>
</feature>
<feature type="region of interest" description="Disordered" evidence="1">
    <location>
        <begin position="69"/>
        <end position="282"/>
    </location>
</feature>
<evidence type="ECO:0000313" key="3">
    <source>
        <dbReference type="EMBL" id="GGU80676.1"/>
    </source>
</evidence>
<accession>A0A8H9HTX2</accession>
<reference evidence="3" key="5">
    <citation type="submission" date="2020-09" db="EMBL/GenBank/DDBJ databases">
        <authorList>
            <person name="Sun Q."/>
            <person name="Ohkuma M."/>
        </authorList>
    </citation>
    <scope>NUCLEOTIDE SEQUENCE</scope>
    <source>
        <strain evidence="3">JCM 4434</strain>
    </source>
</reference>
<feature type="compositionally biased region" description="Low complexity" evidence="1">
    <location>
        <begin position="172"/>
        <end position="193"/>
    </location>
</feature>
<evidence type="ECO:0000313" key="5">
    <source>
        <dbReference type="Proteomes" id="UP000037395"/>
    </source>
</evidence>
<feature type="transmembrane region" description="Helical" evidence="2">
    <location>
        <begin position="36"/>
        <end position="57"/>
    </location>
</feature>
<keyword evidence="2" id="KW-0812">Transmembrane</keyword>